<feature type="transmembrane region" description="Helical" evidence="1">
    <location>
        <begin position="68"/>
        <end position="89"/>
    </location>
</feature>
<keyword evidence="1" id="KW-1133">Transmembrane helix</keyword>
<sequence>MAQTDETIKQVLEYLEETELRTFNNKKFQPKYGYTSFLKLFKGQLEFVINFLKVRRSQEKGKKQKDQYAVCIGIINLISLLIFYLLWIYSIKYPSEDLYDQFILNQSQGIIEDIISLDTSYQCPSQYEPLFNYQWPGTFVGCDCTQNLPSKSIQNFTEFTNNFHKKKQCDQKELDKGCKQLYEIQEKNLTLLNDNNYSKPFLLCAKRNQNISLRYNFTYCSLINKTICGTGALAYCLPPEVECPISEIGFTSDLNYQNLKLKNDPKYGKIFNVSNQLQFYYTKNQSLIPISQVQITETENVCKLNSENNISPNRSDYYLMKIQRQNCEEYDSQFKKAYQINEDQFYLANNLLVLNRSLTYFKVNSSVIWTLRIKSYAQIKENCQFGSEEVISEYENFIRKIDLQNVKTLRQVNQFLIIPILMLTLNFIPFLFEYIIVKLLKIFSQKSKQNILYNFIQRIFQISIHITIVSFILQDLIKWDKYKENYINFINSQCIVTELASGIYDFDQLEYSKGFELLKIIVIYLAQGIFIMYYFICLICGPLPNCSTVQSANNENSETNIKKGNKVHPEEAQELNQNQQGQFIIEPKFNQIAPEQGFSQQSENS</sequence>
<evidence type="ECO:0000313" key="2">
    <source>
        <dbReference type="EMBL" id="CAD8057550.1"/>
    </source>
</evidence>
<dbReference type="Proteomes" id="UP000688137">
    <property type="component" value="Unassembled WGS sequence"/>
</dbReference>
<dbReference type="AlphaFoldDB" id="A0A8S1KQ33"/>
<feature type="transmembrane region" description="Helical" evidence="1">
    <location>
        <begin position="415"/>
        <end position="440"/>
    </location>
</feature>
<evidence type="ECO:0000313" key="3">
    <source>
        <dbReference type="Proteomes" id="UP000688137"/>
    </source>
</evidence>
<reference evidence="2" key="1">
    <citation type="submission" date="2021-01" db="EMBL/GenBank/DDBJ databases">
        <authorList>
            <consortium name="Genoscope - CEA"/>
            <person name="William W."/>
        </authorList>
    </citation>
    <scope>NUCLEOTIDE SEQUENCE</scope>
</reference>
<organism evidence="2 3">
    <name type="scientific">Paramecium primaurelia</name>
    <dbReference type="NCBI Taxonomy" id="5886"/>
    <lineage>
        <taxon>Eukaryota</taxon>
        <taxon>Sar</taxon>
        <taxon>Alveolata</taxon>
        <taxon>Ciliophora</taxon>
        <taxon>Intramacronucleata</taxon>
        <taxon>Oligohymenophorea</taxon>
        <taxon>Peniculida</taxon>
        <taxon>Parameciidae</taxon>
        <taxon>Paramecium</taxon>
    </lineage>
</organism>
<keyword evidence="1" id="KW-0472">Membrane</keyword>
<dbReference type="OMA" id="QCIVTEL"/>
<feature type="transmembrane region" description="Helical" evidence="1">
    <location>
        <begin position="452"/>
        <end position="474"/>
    </location>
</feature>
<gene>
    <name evidence="2" type="ORF">PPRIM_AZ9-3.1.T0260100</name>
</gene>
<comment type="caution">
    <text evidence="2">The sequence shown here is derived from an EMBL/GenBank/DDBJ whole genome shotgun (WGS) entry which is preliminary data.</text>
</comment>
<keyword evidence="1" id="KW-0812">Transmembrane</keyword>
<evidence type="ECO:0000256" key="1">
    <source>
        <dbReference type="SAM" id="Phobius"/>
    </source>
</evidence>
<accession>A0A8S1KQ33</accession>
<proteinExistence type="predicted"/>
<dbReference type="EMBL" id="CAJJDM010000025">
    <property type="protein sequence ID" value="CAD8057550.1"/>
    <property type="molecule type" value="Genomic_DNA"/>
</dbReference>
<evidence type="ECO:0008006" key="4">
    <source>
        <dbReference type="Google" id="ProtNLM"/>
    </source>
</evidence>
<protein>
    <recommendedName>
        <fullName evidence="4">Transmembrane protein</fullName>
    </recommendedName>
</protein>
<keyword evidence="3" id="KW-1185">Reference proteome</keyword>
<name>A0A8S1KQ33_PARPR</name>
<feature type="transmembrane region" description="Helical" evidence="1">
    <location>
        <begin position="517"/>
        <end position="536"/>
    </location>
</feature>